<dbReference type="OrthoDB" id="6141102at2759"/>
<feature type="domain" description="SET" evidence="4">
    <location>
        <begin position="450"/>
        <end position="566"/>
    </location>
</feature>
<name>A0A369JBS4_HYPMA</name>
<reference evidence="5" key="1">
    <citation type="submission" date="2018-04" db="EMBL/GenBank/DDBJ databases">
        <title>Whole genome sequencing of Hypsizygus marmoreus.</title>
        <authorList>
            <person name="Choi I.-G."/>
            <person name="Min B."/>
            <person name="Kim J.-G."/>
            <person name="Kim S."/>
            <person name="Oh Y.-L."/>
            <person name="Kong W.-S."/>
            <person name="Park H."/>
            <person name="Jeong J."/>
            <person name="Song E.-S."/>
        </authorList>
    </citation>
    <scope>NUCLEOTIDE SEQUENCE [LARGE SCALE GENOMIC DNA]</scope>
    <source>
        <strain evidence="5">51987-8</strain>
    </source>
</reference>
<sequence length="606" mass="67510">MEEGNSASDPTISFVAAVVQTAYRITWKDFYVWEQDHCQQTLQSLGRNVPNSAPQTGFNKAEHDTSVARRHSRATTPTETPPDSEDERFTVWEFGAADDAPVINTLSVETCKVPHMLEPCAPYEVCTPASRNINVGDDSEYMPFIPLTDDPKFNHVLHAGDYRYFEWQLPNRDPDLEVIVSQTVHKLHTSHRLSLRSIDETKLLPFSLLSSPRGLLYTSRRRDFPKWPKLGSTSSPLPYISPHAAAGPNEMRPPDSSPPIDVDFATTKVGDYAMPEPIPATLPSTALAHSLDTPCGPECFLLACLLRLEQGTFWSSSDVDLLHTVLSLSPDLSPCTLASICRKPCQEVFKKRRRIFSDTDLLPQNDRVKARPITMQHYSLQTGHVPIPAHVTPGRNAHVSSTTPTVKVVVDVIENVIVGGEDALARKAGIVRHAGHRDVPVIVPIRSERKRTEVRQSRWGLGLYLAEDVSEKDFIIEYTGELIYDLTTICRDFVSKHRGRTYLFQLNPTVSVDSSKAGNESRFINHAPLENANCHACVRLVNGEHRIGLFALKSCKAGMEVLLDYGDLFFQSDGVGEGAEASKPPEPSLEFVYQLDQHSSDETYSE</sequence>
<dbReference type="AlphaFoldDB" id="A0A369JBS4"/>
<gene>
    <name evidence="5" type="primary">EZH1</name>
    <name evidence="5" type="ORF">Hypma_014696</name>
</gene>
<dbReference type="GO" id="GO:0046976">
    <property type="term" value="F:histone H3K27 methyltransferase activity"/>
    <property type="evidence" value="ECO:0007669"/>
    <property type="project" value="TreeGrafter"/>
</dbReference>
<dbReference type="STRING" id="39966.A0A369JBS4"/>
<organism evidence="5 6">
    <name type="scientific">Hypsizygus marmoreus</name>
    <name type="common">White beech mushroom</name>
    <name type="synonym">Agaricus marmoreus</name>
    <dbReference type="NCBI Taxonomy" id="39966"/>
    <lineage>
        <taxon>Eukaryota</taxon>
        <taxon>Fungi</taxon>
        <taxon>Dikarya</taxon>
        <taxon>Basidiomycota</taxon>
        <taxon>Agaricomycotina</taxon>
        <taxon>Agaricomycetes</taxon>
        <taxon>Agaricomycetidae</taxon>
        <taxon>Agaricales</taxon>
        <taxon>Tricholomatineae</taxon>
        <taxon>Lyophyllaceae</taxon>
        <taxon>Hypsizygus</taxon>
    </lineage>
</organism>
<protein>
    <submittedName>
        <fullName evidence="5">Histone-lysine N-methyltransferase EZH1</fullName>
    </submittedName>
</protein>
<dbReference type="Pfam" id="PF00856">
    <property type="entry name" value="SET"/>
    <property type="match status" value="1"/>
</dbReference>
<dbReference type="Proteomes" id="UP000076154">
    <property type="component" value="Unassembled WGS sequence"/>
</dbReference>
<feature type="region of interest" description="Disordered" evidence="3">
    <location>
        <begin position="46"/>
        <end position="86"/>
    </location>
</feature>
<dbReference type="InterPro" id="IPR046341">
    <property type="entry name" value="SET_dom_sf"/>
</dbReference>
<feature type="compositionally biased region" description="Polar residues" evidence="3">
    <location>
        <begin position="46"/>
        <end position="58"/>
    </location>
</feature>
<proteinExistence type="predicted"/>
<keyword evidence="2" id="KW-0804">Transcription</keyword>
<keyword evidence="6" id="KW-1185">Reference proteome</keyword>
<evidence type="ECO:0000259" key="4">
    <source>
        <dbReference type="PROSITE" id="PS50280"/>
    </source>
</evidence>
<dbReference type="InterPro" id="IPR045318">
    <property type="entry name" value="EZH1/2-like"/>
</dbReference>
<dbReference type="InterPro" id="IPR001214">
    <property type="entry name" value="SET_dom"/>
</dbReference>
<accession>A0A369JBS4</accession>
<evidence type="ECO:0000313" key="5">
    <source>
        <dbReference type="EMBL" id="RDB18660.1"/>
    </source>
</evidence>
<keyword evidence="1" id="KW-0805">Transcription regulation</keyword>
<dbReference type="PANTHER" id="PTHR45747">
    <property type="entry name" value="HISTONE-LYSINE N-METHYLTRANSFERASE E(Z)"/>
    <property type="match status" value="1"/>
</dbReference>
<dbReference type="PROSITE" id="PS50280">
    <property type="entry name" value="SET"/>
    <property type="match status" value="1"/>
</dbReference>
<dbReference type="InParanoid" id="A0A369JBS4"/>
<dbReference type="SUPFAM" id="SSF82199">
    <property type="entry name" value="SET domain"/>
    <property type="match status" value="1"/>
</dbReference>
<evidence type="ECO:0000313" key="6">
    <source>
        <dbReference type="Proteomes" id="UP000076154"/>
    </source>
</evidence>
<dbReference type="Gene3D" id="2.170.270.10">
    <property type="entry name" value="SET domain"/>
    <property type="match status" value="1"/>
</dbReference>
<dbReference type="SMART" id="SM00317">
    <property type="entry name" value="SET"/>
    <property type="match status" value="1"/>
</dbReference>
<evidence type="ECO:0000256" key="3">
    <source>
        <dbReference type="SAM" id="MobiDB-lite"/>
    </source>
</evidence>
<dbReference type="GO" id="GO:0035098">
    <property type="term" value="C:ESC/E(Z) complex"/>
    <property type="evidence" value="ECO:0007669"/>
    <property type="project" value="TreeGrafter"/>
</dbReference>
<comment type="caution">
    <text evidence="5">The sequence shown here is derived from an EMBL/GenBank/DDBJ whole genome shotgun (WGS) entry which is preliminary data.</text>
</comment>
<dbReference type="GO" id="GO:0032259">
    <property type="term" value="P:methylation"/>
    <property type="evidence" value="ECO:0007669"/>
    <property type="project" value="UniProtKB-KW"/>
</dbReference>
<dbReference type="GO" id="GO:0003682">
    <property type="term" value="F:chromatin binding"/>
    <property type="evidence" value="ECO:0007669"/>
    <property type="project" value="TreeGrafter"/>
</dbReference>
<dbReference type="EMBL" id="LUEZ02000090">
    <property type="protein sequence ID" value="RDB18660.1"/>
    <property type="molecule type" value="Genomic_DNA"/>
</dbReference>
<evidence type="ECO:0000256" key="1">
    <source>
        <dbReference type="ARBA" id="ARBA00023015"/>
    </source>
</evidence>
<evidence type="ECO:0000256" key="2">
    <source>
        <dbReference type="ARBA" id="ARBA00023163"/>
    </source>
</evidence>
<dbReference type="GO" id="GO:0031507">
    <property type="term" value="P:heterochromatin formation"/>
    <property type="evidence" value="ECO:0007669"/>
    <property type="project" value="TreeGrafter"/>
</dbReference>
<dbReference type="PANTHER" id="PTHR45747:SF4">
    <property type="entry name" value="HISTONE-LYSINE N-METHYLTRANSFERASE E(Z)"/>
    <property type="match status" value="1"/>
</dbReference>